<evidence type="ECO:0000256" key="2">
    <source>
        <dbReference type="SAM" id="MobiDB-lite"/>
    </source>
</evidence>
<organism evidence="3 4">
    <name type="scientific">Dentipellis fragilis</name>
    <dbReference type="NCBI Taxonomy" id="205917"/>
    <lineage>
        <taxon>Eukaryota</taxon>
        <taxon>Fungi</taxon>
        <taxon>Dikarya</taxon>
        <taxon>Basidiomycota</taxon>
        <taxon>Agaricomycotina</taxon>
        <taxon>Agaricomycetes</taxon>
        <taxon>Russulales</taxon>
        <taxon>Hericiaceae</taxon>
        <taxon>Dentipellis</taxon>
    </lineage>
</organism>
<feature type="region of interest" description="Disordered" evidence="2">
    <location>
        <begin position="881"/>
        <end position="938"/>
    </location>
</feature>
<dbReference type="OrthoDB" id="3246510at2759"/>
<accession>A0A4Y9YZB4</accession>
<dbReference type="AlphaFoldDB" id="A0A4Y9YZB4"/>
<feature type="compositionally biased region" description="Polar residues" evidence="2">
    <location>
        <begin position="48"/>
        <end position="60"/>
    </location>
</feature>
<gene>
    <name evidence="3" type="ORF">EVG20_g4137</name>
</gene>
<evidence type="ECO:0000313" key="4">
    <source>
        <dbReference type="Proteomes" id="UP000298327"/>
    </source>
</evidence>
<keyword evidence="4" id="KW-1185">Reference proteome</keyword>
<feature type="coiled-coil region" evidence="1">
    <location>
        <begin position="516"/>
        <end position="543"/>
    </location>
</feature>
<feature type="region of interest" description="Disordered" evidence="2">
    <location>
        <begin position="676"/>
        <end position="711"/>
    </location>
</feature>
<name>A0A4Y9YZB4_9AGAM</name>
<protein>
    <submittedName>
        <fullName evidence="3">Uncharacterized protein</fullName>
    </submittedName>
</protein>
<feature type="coiled-coil region" evidence="1">
    <location>
        <begin position="819"/>
        <end position="860"/>
    </location>
</feature>
<feature type="region of interest" description="Disordered" evidence="2">
    <location>
        <begin position="177"/>
        <end position="222"/>
    </location>
</feature>
<reference evidence="3 4" key="1">
    <citation type="submission" date="2019-02" db="EMBL/GenBank/DDBJ databases">
        <title>Genome sequencing of the rare red list fungi Dentipellis fragilis.</title>
        <authorList>
            <person name="Buettner E."/>
            <person name="Kellner H."/>
        </authorList>
    </citation>
    <scope>NUCLEOTIDE SEQUENCE [LARGE SCALE GENOMIC DNA]</scope>
    <source>
        <strain evidence="3 4">DSM 105465</strain>
    </source>
</reference>
<feature type="region of interest" description="Disordered" evidence="2">
    <location>
        <begin position="38"/>
        <end position="72"/>
    </location>
</feature>
<feature type="compositionally biased region" description="Polar residues" evidence="2">
    <location>
        <begin position="910"/>
        <end position="920"/>
    </location>
</feature>
<feature type="coiled-coil region" evidence="1">
    <location>
        <begin position="370"/>
        <end position="397"/>
    </location>
</feature>
<dbReference type="Proteomes" id="UP000298327">
    <property type="component" value="Unassembled WGS sequence"/>
</dbReference>
<feature type="coiled-coil region" evidence="1">
    <location>
        <begin position="241"/>
        <end position="304"/>
    </location>
</feature>
<feature type="compositionally biased region" description="Basic and acidic residues" evidence="2">
    <location>
        <begin position="676"/>
        <end position="709"/>
    </location>
</feature>
<dbReference type="STRING" id="205917.A0A4Y9YZB4"/>
<dbReference type="EMBL" id="SEOQ01000206">
    <property type="protein sequence ID" value="TFY66953.1"/>
    <property type="molecule type" value="Genomic_DNA"/>
</dbReference>
<proteinExistence type="predicted"/>
<evidence type="ECO:0000256" key="1">
    <source>
        <dbReference type="SAM" id="Coils"/>
    </source>
</evidence>
<evidence type="ECO:0000313" key="3">
    <source>
        <dbReference type="EMBL" id="TFY66953.1"/>
    </source>
</evidence>
<feature type="region of interest" description="Disordered" evidence="2">
    <location>
        <begin position="976"/>
        <end position="1034"/>
    </location>
</feature>
<comment type="caution">
    <text evidence="3">The sequence shown here is derived from an EMBL/GenBank/DDBJ whole genome shotgun (WGS) entry which is preliminary data.</text>
</comment>
<feature type="compositionally biased region" description="Polar residues" evidence="2">
    <location>
        <begin position="881"/>
        <end position="890"/>
    </location>
</feature>
<sequence length="1085" mass="120593">MDHDFSDDHKPNITEHVLTGCPQQGHWAAPSHDLALQGQNGDGASRLLKQSSRPKSTVNRFFTGKPAHQDNLGGILRSRISSHHPGEQIRTGRPTSQGFQFQPRAMAGATASPLYNTGRSDKHVLRDKALNSTHIPLGLHSHGAAGKGEANIPMFPRSSDFGQTGSPVVALRAVENSQSSLRGLATPSDIEGDRHPHVVHLSTSPSFQDRPRSPSKSSSVMKAEDLDVDLSALVASKFSQMKTLKSEVEEQRKTNAELHARISSVKNEYNCRIDAMKAAAKNAIDASNRSLKEMKDTMDGLKMQAKSSFNFATDIRSNLPAAEEIRETIKTSLERFESLFDDDGRLVQHAEMKDVVLKLQTECTKTRHANDLLHDKLTDLTSQLVEAKDRIRDLESLHLNNSGLLRTSADQITAANLTIATQGEALKSAQHELFDTLSGYADAQTKLETLEEKYAKLQVDVAENDKNAAILQDLRNENVRLQTLLEQKTTIADSLSTAKQELVVSAALASQQHAEINILKLALTDKEQAVEQLREQCGQLATRESVNQQTIAKYESDVEAIRSSERAAIEMKEQVLRMKSASDERVATLERELQIALEELRHHKEKAQQVTMQLQLLQQRFEDQSTTLQLTKEANGEVQERMIATEKASAAKLDRELGNLQRKVDLLDERNSSLKQALEDSKHESQRLKDHVSSVQTEHETRLKSERESGQSIVQDVQKRLLQAEEVRSQARRDAEDLSKQLLMARHEFEMFKERSQHATISSAGHVAEVDALKQQIQVLQSDKDELLIRTQTIGVRYKDGQLSDAEMECIDAILKESAALYEQKLADKQNQLRRKANVNDELSAKVTQLEKALARHLNSEALNKTAVQSIVNLDNFMSSERSHPMSQAPDSDVPSEKESPSSDARPGQPSKNAVHQAATSLVHARRQSASSPREQVLAAAAHHVVHDDILQPRTPKRPSGRGLFRRIASEASDDIVEFEDIDHDASGGPSHKRDRLSSPSKAEDVAHGSRPGKRPASMTVLSRAPYTDRSTSRRWATRRLIAERVKADKEQLRRCRIKPPSSDLAGRNNSVDLVSCLLRAALLS</sequence>
<feature type="coiled-coil region" evidence="1">
    <location>
        <begin position="440"/>
        <end position="491"/>
    </location>
</feature>
<keyword evidence="1" id="KW-0175">Coiled coil</keyword>